<sequence length="101" mass="11755">MDSFPSSLHISNKEMFTKMLHADHLGRLRRDIMYHMLHQNESDFFDLDIFNRTYVKDTPLLMSLVNIVTGELNKLGWTTYLGFGDTGLYIYSTSEKPNGVY</sequence>
<name>A0A6C0KF40_9ZZZZ</name>
<proteinExistence type="predicted"/>
<protein>
    <submittedName>
        <fullName evidence="1">Uncharacterized protein</fullName>
    </submittedName>
</protein>
<reference evidence="1" key="1">
    <citation type="journal article" date="2020" name="Nature">
        <title>Giant virus diversity and host interactions through global metagenomics.</title>
        <authorList>
            <person name="Schulz F."/>
            <person name="Roux S."/>
            <person name="Paez-Espino D."/>
            <person name="Jungbluth S."/>
            <person name="Walsh D.A."/>
            <person name="Denef V.J."/>
            <person name="McMahon K.D."/>
            <person name="Konstantinidis K.T."/>
            <person name="Eloe-Fadrosh E.A."/>
            <person name="Kyrpides N.C."/>
            <person name="Woyke T."/>
        </authorList>
    </citation>
    <scope>NUCLEOTIDE SEQUENCE</scope>
    <source>
        <strain evidence="1">GVMAG-S-3300010158-109</strain>
    </source>
</reference>
<evidence type="ECO:0000313" key="1">
    <source>
        <dbReference type="EMBL" id="QHU15756.1"/>
    </source>
</evidence>
<dbReference type="EMBL" id="MN740867">
    <property type="protein sequence ID" value="QHU15756.1"/>
    <property type="molecule type" value="Genomic_DNA"/>
</dbReference>
<organism evidence="1">
    <name type="scientific">viral metagenome</name>
    <dbReference type="NCBI Taxonomy" id="1070528"/>
    <lineage>
        <taxon>unclassified sequences</taxon>
        <taxon>metagenomes</taxon>
        <taxon>organismal metagenomes</taxon>
    </lineage>
</organism>
<dbReference type="AlphaFoldDB" id="A0A6C0KF40"/>
<accession>A0A6C0KF40</accession>